<dbReference type="AlphaFoldDB" id="A0AAP0E1Q6"/>
<gene>
    <name evidence="1" type="ORF">Scep_029228</name>
</gene>
<evidence type="ECO:0000313" key="2">
    <source>
        <dbReference type="Proteomes" id="UP001419268"/>
    </source>
</evidence>
<dbReference type="Proteomes" id="UP001419268">
    <property type="component" value="Unassembled WGS sequence"/>
</dbReference>
<dbReference type="EMBL" id="JBBNAG010000013">
    <property type="protein sequence ID" value="KAK9082757.1"/>
    <property type="molecule type" value="Genomic_DNA"/>
</dbReference>
<evidence type="ECO:0000313" key="1">
    <source>
        <dbReference type="EMBL" id="KAK9082757.1"/>
    </source>
</evidence>
<keyword evidence="2" id="KW-1185">Reference proteome</keyword>
<accession>A0AAP0E1Q6</accession>
<protein>
    <submittedName>
        <fullName evidence="1">Uncharacterized protein</fullName>
    </submittedName>
</protein>
<proteinExistence type="predicted"/>
<organism evidence="1 2">
    <name type="scientific">Stephania cephalantha</name>
    <dbReference type="NCBI Taxonomy" id="152367"/>
    <lineage>
        <taxon>Eukaryota</taxon>
        <taxon>Viridiplantae</taxon>
        <taxon>Streptophyta</taxon>
        <taxon>Embryophyta</taxon>
        <taxon>Tracheophyta</taxon>
        <taxon>Spermatophyta</taxon>
        <taxon>Magnoliopsida</taxon>
        <taxon>Ranunculales</taxon>
        <taxon>Menispermaceae</taxon>
        <taxon>Menispermoideae</taxon>
        <taxon>Cissampelideae</taxon>
        <taxon>Stephania</taxon>
    </lineage>
</organism>
<name>A0AAP0E1Q6_9MAGN</name>
<comment type="caution">
    <text evidence="1">The sequence shown here is derived from an EMBL/GenBank/DDBJ whole genome shotgun (WGS) entry which is preliminary data.</text>
</comment>
<sequence length="85" mass="9591">MAFLGLCISLSSRTVPVCRVKFGSAKPLNASSRESSELQFNYLILHLQIHFVPSFQLFALAMSVSTFCVKLMPYEHVGRQQPLWS</sequence>
<reference evidence="1 2" key="1">
    <citation type="submission" date="2024-01" db="EMBL/GenBank/DDBJ databases">
        <title>Genome assemblies of Stephania.</title>
        <authorList>
            <person name="Yang L."/>
        </authorList>
    </citation>
    <scope>NUCLEOTIDE SEQUENCE [LARGE SCALE GENOMIC DNA]</scope>
    <source>
        <strain evidence="1">JXDWG</strain>
        <tissue evidence="1">Leaf</tissue>
    </source>
</reference>